<evidence type="ECO:0000313" key="3">
    <source>
        <dbReference type="Proteomes" id="UP001596186"/>
    </source>
</evidence>
<keyword evidence="3" id="KW-1185">Reference proteome</keyword>
<feature type="domain" description="MIP18 family-like" evidence="1">
    <location>
        <begin position="16"/>
        <end position="84"/>
    </location>
</feature>
<accession>A0ABW1UUQ8</accession>
<organism evidence="2 3">
    <name type="scientific">Companilactobacillus baiquanensis</name>
    <dbReference type="NCBI Taxonomy" id="2486005"/>
    <lineage>
        <taxon>Bacteria</taxon>
        <taxon>Bacillati</taxon>
        <taxon>Bacillota</taxon>
        <taxon>Bacilli</taxon>
        <taxon>Lactobacillales</taxon>
        <taxon>Lactobacillaceae</taxon>
        <taxon>Companilactobacillus</taxon>
    </lineage>
</organism>
<dbReference type="PANTHER" id="PTHR42831:SF1">
    <property type="entry name" value="FE-S PROTEIN MATURATION AUXILIARY FACTOR YITW"/>
    <property type="match status" value="1"/>
</dbReference>
<sequence length="110" mass="12492">MVDEMQESAVKNLQDRMLERLSKVIDPELRIDLVNLGLIYGLSMEDNVVTVTMTLTTMGCPISTVLEQMIQSSLEKLPEVDEVKINIVWEPAWGPDKMSQVARMTLGYYN</sequence>
<dbReference type="InterPro" id="IPR002744">
    <property type="entry name" value="MIP18-like"/>
</dbReference>
<proteinExistence type="predicted"/>
<evidence type="ECO:0000313" key="2">
    <source>
        <dbReference type="EMBL" id="MFC6323185.1"/>
    </source>
</evidence>
<reference evidence="3" key="1">
    <citation type="journal article" date="2019" name="Int. J. Syst. Evol. Microbiol.">
        <title>The Global Catalogue of Microorganisms (GCM) 10K type strain sequencing project: providing services to taxonomists for standard genome sequencing and annotation.</title>
        <authorList>
            <consortium name="The Broad Institute Genomics Platform"/>
            <consortium name="The Broad Institute Genome Sequencing Center for Infectious Disease"/>
            <person name="Wu L."/>
            <person name="Ma J."/>
        </authorList>
    </citation>
    <scope>NUCLEOTIDE SEQUENCE [LARGE SCALE GENOMIC DNA]</scope>
    <source>
        <strain evidence="3">CCM 8895</strain>
    </source>
</reference>
<gene>
    <name evidence="2" type="ORF">ACFP1F_05505</name>
</gene>
<dbReference type="Proteomes" id="UP001596186">
    <property type="component" value="Unassembled WGS sequence"/>
</dbReference>
<dbReference type="InterPro" id="IPR034904">
    <property type="entry name" value="FSCA_dom_sf"/>
</dbReference>
<comment type="caution">
    <text evidence="2">The sequence shown here is derived from an EMBL/GenBank/DDBJ whole genome shotgun (WGS) entry which is preliminary data.</text>
</comment>
<dbReference type="Pfam" id="PF01883">
    <property type="entry name" value="FeS_assembly_P"/>
    <property type="match status" value="1"/>
</dbReference>
<dbReference type="Gene3D" id="3.30.300.130">
    <property type="entry name" value="Fe-S cluster assembly (FSCA)"/>
    <property type="match status" value="1"/>
</dbReference>
<dbReference type="SUPFAM" id="SSF117916">
    <property type="entry name" value="Fe-S cluster assembly (FSCA) domain-like"/>
    <property type="match status" value="1"/>
</dbReference>
<dbReference type="RefSeq" id="WP_125593663.1">
    <property type="nucleotide sequence ID" value="NZ_JBHSSN010000013.1"/>
</dbReference>
<dbReference type="InterPro" id="IPR052339">
    <property type="entry name" value="Fe-S_Maturation_MIP18"/>
</dbReference>
<evidence type="ECO:0000259" key="1">
    <source>
        <dbReference type="Pfam" id="PF01883"/>
    </source>
</evidence>
<dbReference type="EMBL" id="JBHSSN010000013">
    <property type="protein sequence ID" value="MFC6323185.1"/>
    <property type="molecule type" value="Genomic_DNA"/>
</dbReference>
<protein>
    <submittedName>
        <fullName evidence="2">Metal-sulfur cluster assembly factor</fullName>
    </submittedName>
</protein>
<dbReference type="PANTHER" id="PTHR42831">
    <property type="entry name" value="FE-S PROTEIN MATURATION AUXILIARY FACTOR YITW"/>
    <property type="match status" value="1"/>
</dbReference>
<name>A0ABW1UUQ8_9LACO</name>